<evidence type="ECO:0000313" key="1">
    <source>
        <dbReference type="EMBL" id="RCI66467.1"/>
    </source>
</evidence>
<dbReference type="Gene3D" id="6.10.250.2690">
    <property type="match status" value="1"/>
</dbReference>
<dbReference type="EMBL" id="QORE01003852">
    <property type="protein sequence ID" value="RCI66467.1"/>
    <property type="molecule type" value="Genomic_DNA"/>
</dbReference>
<evidence type="ECO:0000313" key="2">
    <source>
        <dbReference type="Proteomes" id="UP000253594"/>
    </source>
</evidence>
<dbReference type="GO" id="GO:0005096">
    <property type="term" value="F:GTPase activator activity"/>
    <property type="evidence" value="ECO:0007669"/>
    <property type="project" value="InterPro"/>
</dbReference>
<accession>A0A367LUC3</accession>
<sequence>MHIQSLQQSPSFAVELHQAASGRLGQIEARQVATPSEAQQLAQRQDAPKGEGLLARLGAALVRPFVAI</sequence>
<dbReference type="GO" id="GO:0016740">
    <property type="term" value="F:transferase activity"/>
    <property type="evidence" value="ECO:0007669"/>
    <property type="project" value="UniProtKB-KW"/>
</dbReference>
<proteinExistence type="predicted"/>
<dbReference type="Proteomes" id="UP000253594">
    <property type="component" value="Unassembled WGS sequence"/>
</dbReference>
<dbReference type="PRINTS" id="PR01372">
    <property type="entry name" value="YERSINIAYOPE"/>
</dbReference>
<feature type="non-terminal residue" evidence="1">
    <location>
        <position position="68"/>
    </location>
</feature>
<dbReference type="AlphaFoldDB" id="A0A367LUC3"/>
<organism evidence="1 2">
    <name type="scientific">Pseudomonas aeruginosa</name>
    <dbReference type="NCBI Taxonomy" id="287"/>
    <lineage>
        <taxon>Bacteria</taxon>
        <taxon>Pseudomonadati</taxon>
        <taxon>Pseudomonadota</taxon>
        <taxon>Gammaproteobacteria</taxon>
        <taxon>Pseudomonadales</taxon>
        <taxon>Pseudomonadaceae</taxon>
        <taxon>Pseudomonas</taxon>
    </lineage>
</organism>
<comment type="caution">
    <text evidence="1">The sequence shown here is derived from an EMBL/GenBank/DDBJ whole genome shotgun (WGS) entry which is preliminary data.</text>
</comment>
<reference evidence="1 2" key="1">
    <citation type="submission" date="2018-07" db="EMBL/GenBank/DDBJ databases">
        <title>Mechanisms of high-level aminoglycoside resistance among Gram-negative pathogens in Brazil.</title>
        <authorList>
            <person name="Ballaben A.S."/>
            <person name="Darini A.L.C."/>
            <person name="Doi Y."/>
        </authorList>
    </citation>
    <scope>NUCLEOTIDE SEQUENCE [LARGE SCALE GENOMIC DNA]</scope>
    <source>
        <strain evidence="1 2">B2-305</strain>
    </source>
</reference>
<protein>
    <submittedName>
        <fullName evidence="1">ADP-ribosyltransferase</fullName>
    </submittedName>
</protein>
<name>A0A367LUC3_PSEAI</name>
<keyword evidence="1" id="KW-0808">Transferase</keyword>
<gene>
    <name evidence="1" type="ORF">DT376_43795</name>
</gene>
<dbReference type="InterPro" id="IPR003537">
    <property type="entry name" value="YopE-like"/>
</dbReference>